<sequence length="174" mass="19748">MYRSKDFSLMDVINVNGKRLGFINDLLVDFNIKKITGFSIATYGFLKKNLNVGIGDVVSFNSVMVITATTEESFLEFKNIKNMDVRDEKGNILGMVEDIIFDKISFKINALVVSMGFLSNFLTGKKIILIKDILIGEESLLYNGRNPNLNFCSLPHKLFMEDDLNEKDETEKNI</sequence>
<dbReference type="EMBL" id="JABBNI010000066">
    <property type="protein sequence ID" value="NMM65588.1"/>
    <property type="molecule type" value="Genomic_DNA"/>
</dbReference>
<evidence type="ECO:0000259" key="1">
    <source>
        <dbReference type="Pfam" id="PF05239"/>
    </source>
</evidence>
<keyword evidence="3" id="KW-1185">Reference proteome</keyword>
<reference evidence="2 3" key="1">
    <citation type="submission" date="2020-06" db="EMBL/GenBank/DDBJ databases">
        <title>Complete Genome Sequence of Clostridium muelleri sp. nov. P21T, an Acid-Alcohol Producing Acetogen Isolated from Old Hay.</title>
        <authorList>
            <person name="Duncan K.E."/>
            <person name="Tanner R.S."/>
        </authorList>
    </citation>
    <scope>NUCLEOTIDE SEQUENCE [LARGE SCALE GENOMIC DNA]</scope>
    <source>
        <strain evidence="2 3">P21</strain>
    </source>
</reference>
<dbReference type="InterPro" id="IPR027275">
    <property type="entry name" value="PRC-brl_dom"/>
</dbReference>
<organism evidence="2 3">
    <name type="scientific">Clostridium muellerianum</name>
    <dbReference type="NCBI Taxonomy" id="2716538"/>
    <lineage>
        <taxon>Bacteria</taxon>
        <taxon>Bacillati</taxon>
        <taxon>Bacillota</taxon>
        <taxon>Clostridia</taxon>
        <taxon>Eubacteriales</taxon>
        <taxon>Clostridiaceae</taxon>
        <taxon>Clostridium</taxon>
    </lineage>
</organism>
<gene>
    <name evidence="2" type="ORF">HBE96_23710</name>
</gene>
<proteinExistence type="predicted"/>
<evidence type="ECO:0000313" key="2">
    <source>
        <dbReference type="EMBL" id="NMM65588.1"/>
    </source>
</evidence>
<feature type="domain" description="PRC-barrel" evidence="1">
    <location>
        <begin position="2"/>
        <end position="71"/>
    </location>
</feature>
<dbReference type="SUPFAM" id="SSF50346">
    <property type="entry name" value="PRC-barrel domain"/>
    <property type="match status" value="2"/>
</dbReference>
<dbReference type="Pfam" id="PF05239">
    <property type="entry name" value="PRC"/>
    <property type="match status" value="2"/>
</dbReference>
<feature type="domain" description="PRC-barrel" evidence="1">
    <location>
        <begin position="76"/>
        <end position="126"/>
    </location>
</feature>
<dbReference type="AlphaFoldDB" id="A0A7Y0ELB4"/>
<comment type="caution">
    <text evidence="2">The sequence shown here is derived from an EMBL/GenBank/DDBJ whole genome shotgun (WGS) entry which is preliminary data.</text>
</comment>
<accession>A0A7Y0ELB4</accession>
<dbReference type="InterPro" id="IPR011033">
    <property type="entry name" value="PRC_barrel-like_sf"/>
</dbReference>
<protein>
    <submittedName>
        <fullName evidence="2">Photosystem reaction center subunit H</fullName>
    </submittedName>
</protein>
<dbReference type="Gene3D" id="2.30.30.240">
    <property type="entry name" value="PRC-barrel domain"/>
    <property type="match status" value="2"/>
</dbReference>
<evidence type="ECO:0000313" key="3">
    <source>
        <dbReference type="Proteomes" id="UP000537131"/>
    </source>
</evidence>
<dbReference type="Proteomes" id="UP000537131">
    <property type="component" value="Unassembled WGS sequence"/>
</dbReference>
<name>A0A7Y0ELB4_9CLOT</name>